<comment type="catalytic activity">
    <reaction evidence="1">
        <text>6-hydroxymethyl-7,8-dihydropterin + ATP = (7,8-dihydropterin-6-yl)methyl diphosphate + AMP + H(+)</text>
        <dbReference type="Rhea" id="RHEA:11412"/>
        <dbReference type="ChEBI" id="CHEBI:15378"/>
        <dbReference type="ChEBI" id="CHEBI:30616"/>
        <dbReference type="ChEBI" id="CHEBI:44841"/>
        <dbReference type="ChEBI" id="CHEBI:72950"/>
        <dbReference type="ChEBI" id="CHEBI:456215"/>
        <dbReference type="EC" id="2.7.6.3"/>
    </reaction>
</comment>
<dbReference type="NCBIfam" id="TIGR01498">
    <property type="entry name" value="folK"/>
    <property type="match status" value="1"/>
</dbReference>
<evidence type="ECO:0000256" key="1">
    <source>
        <dbReference type="ARBA" id="ARBA00000198"/>
    </source>
</evidence>
<name>A0ABQ1GY01_9BACL</name>
<accession>A0ABQ1GY01</accession>
<evidence type="ECO:0000256" key="3">
    <source>
        <dbReference type="ARBA" id="ARBA00013253"/>
    </source>
</evidence>
<sequence length="173" mass="19590">MSQAVTAHLGLGSNLGHRRLHLEEALRRLHRREGIQLTHLSSLYETAPVGFLDQPHFLNLCVGIRTTLSPTALLGVLLQVEQELHRVRRVRWGPRTIDVDLLLYGDRILREDRLTVPHPRMTERPFVLIPLSEIAGEVIIPGTGKTVLQWREVMGTPKDVVPIRDSISLEQVT</sequence>
<dbReference type="PANTHER" id="PTHR43071:SF1">
    <property type="entry name" value="2-AMINO-4-HYDROXY-6-HYDROXYMETHYLDIHYDROPTERIDINE PYROPHOSPHOKINASE"/>
    <property type="match status" value="1"/>
</dbReference>
<keyword evidence="6" id="KW-0418">Kinase</keyword>
<dbReference type="PANTHER" id="PTHR43071">
    <property type="entry name" value="2-AMINO-4-HYDROXY-6-HYDROXYMETHYLDIHYDROPTERIDINE PYROPHOSPHOKINASE"/>
    <property type="match status" value="1"/>
</dbReference>
<proteinExistence type="predicted"/>
<evidence type="ECO:0000256" key="7">
    <source>
        <dbReference type="ARBA" id="ARBA00022840"/>
    </source>
</evidence>
<evidence type="ECO:0000256" key="4">
    <source>
        <dbReference type="ARBA" id="ARBA00022679"/>
    </source>
</evidence>
<keyword evidence="11" id="KW-1185">Reference proteome</keyword>
<evidence type="ECO:0000256" key="2">
    <source>
        <dbReference type="ARBA" id="ARBA00005051"/>
    </source>
</evidence>
<protein>
    <recommendedName>
        <fullName evidence="3">2-amino-4-hydroxy-6-hydroxymethyldihydropteridine diphosphokinase</fullName>
        <ecNumber evidence="3">2.7.6.3</ecNumber>
    </recommendedName>
</protein>
<keyword evidence="7" id="KW-0067">ATP-binding</keyword>
<dbReference type="Gene3D" id="3.30.70.560">
    <property type="entry name" value="7,8-Dihydro-6-hydroxymethylpterin-pyrophosphokinase HPPK"/>
    <property type="match status" value="1"/>
</dbReference>
<keyword evidence="8" id="KW-0289">Folate biosynthesis</keyword>
<evidence type="ECO:0000259" key="9">
    <source>
        <dbReference type="PROSITE" id="PS00794"/>
    </source>
</evidence>
<dbReference type="PROSITE" id="PS00794">
    <property type="entry name" value="HPPK"/>
    <property type="match status" value="1"/>
</dbReference>
<dbReference type="CDD" id="cd00483">
    <property type="entry name" value="HPPK"/>
    <property type="match status" value="1"/>
</dbReference>
<dbReference type="Pfam" id="PF01288">
    <property type="entry name" value="HPPK"/>
    <property type="match status" value="1"/>
</dbReference>
<dbReference type="Proteomes" id="UP000617979">
    <property type="component" value="Unassembled WGS sequence"/>
</dbReference>
<dbReference type="InterPro" id="IPR035907">
    <property type="entry name" value="Hppk_sf"/>
</dbReference>
<feature type="domain" description="7,8-dihydro-6-hydroxymethylpterin-pyrophosphokinase" evidence="9">
    <location>
        <begin position="91"/>
        <end position="102"/>
    </location>
</feature>
<evidence type="ECO:0000313" key="10">
    <source>
        <dbReference type="EMBL" id="GGA52090.1"/>
    </source>
</evidence>
<evidence type="ECO:0000313" key="11">
    <source>
        <dbReference type="Proteomes" id="UP000617979"/>
    </source>
</evidence>
<evidence type="ECO:0000256" key="8">
    <source>
        <dbReference type="ARBA" id="ARBA00022909"/>
    </source>
</evidence>
<gene>
    <name evidence="10" type="ORF">GCM10007416_26480</name>
</gene>
<organism evidence="10 11">
    <name type="scientific">Kroppenstedtia guangzhouensis</name>
    <dbReference type="NCBI Taxonomy" id="1274356"/>
    <lineage>
        <taxon>Bacteria</taxon>
        <taxon>Bacillati</taxon>
        <taxon>Bacillota</taxon>
        <taxon>Bacilli</taxon>
        <taxon>Bacillales</taxon>
        <taxon>Thermoactinomycetaceae</taxon>
        <taxon>Kroppenstedtia</taxon>
    </lineage>
</organism>
<evidence type="ECO:0000256" key="6">
    <source>
        <dbReference type="ARBA" id="ARBA00022777"/>
    </source>
</evidence>
<dbReference type="EMBL" id="BMEX01000011">
    <property type="protein sequence ID" value="GGA52090.1"/>
    <property type="molecule type" value="Genomic_DNA"/>
</dbReference>
<comment type="pathway">
    <text evidence="2">Cofactor biosynthesis; tetrahydrofolate biosynthesis; 2-amino-4-hydroxy-6-hydroxymethyl-7,8-dihydropteridine diphosphate from 7,8-dihydroneopterin triphosphate: step 4/4.</text>
</comment>
<keyword evidence="5" id="KW-0547">Nucleotide-binding</keyword>
<comment type="caution">
    <text evidence="10">The sequence shown here is derived from an EMBL/GenBank/DDBJ whole genome shotgun (WGS) entry which is preliminary data.</text>
</comment>
<dbReference type="EC" id="2.7.6.3" evidence="3"/>
<dbReference type="InterPro" id="IPR000550">
    <property type="entry name" value="Hppk"/>
</dbReference>
<dbReference type="SUPFAM" id="SSF55083">
    <property type="entry name" value="6-hydroxymethyl-7,8-dihydropterin pyrophosphokinase, HPPK"/>
    <property type="match status" value="1"/>
</dbReference>
<reference evidence="11" key="1">
    <citation type="journal article" date="2019" name="Int. J. Syst. Evol. Microbiol.">
        <title>The Global Catalogue of Microorganisms (GCM) 10K type strain sequencing project: providing services to taxonomists for standard genome sequencing and annotation.</title>
        <authorList>
            <consortium name="The Broad Institute Genomics Platform"/>
            <consortium name="The Broad Institute Genome Sequencing Center for Infectious Disease"/>
            <person name="Wu L."/>
            <person name="Ma J."/>
        </authorList>
    </citation>
    <scope>NUCLEOTIDE SEQUENCE [LARGE SCALE GENOMIC DNA]</scope>
    <source>
        <strain evidence="11">CGMCC 1.12404</strain>
    </source>
</reference>
<evidence type="ECO:0000256" key="5">
    <source>
        <dbReference type="ARBA" id="ARBA00022741"/>
    </source>
</evidence>
<keyword evidence="4" id="KW-0808">Transferase</keyword>
<dbReference type="RefSeq" id="WP_188432994.1">
    <property type="nucleotide sequence ID" value="NZ_BMEX01000011.1"/>
</dbReference>